<reference evidence="2" key="1">
    <citation type="journal article" date="2019" name="Int. J. Syst. Evol. Microbiol.">
        <title>The Global Catalogue of Microorganisms (GCM) 10K type strain sequencing project: providing services to taxonomists for standard genome sequencing and annotation.</title>
        <authorList>
            <consortium name="The Broad Institute Genomics Platform"/>
            <consortium name="The Broad Institute Genome Sequencing Center for Infectious Disease"/>
            <person name="Wu L."/>
            <person name="Ma J."/>
        </authorList>
    </citation>
    <scope>NUCLEOTIDE SEQUENCE [LARGE SCALE GENOMIC DNA]</scope>
    <source>
        <strain evidence="2">CGMCC 1.12151</strain>
    </source>
</reference>
<evidence type="ECO:0008006" key="3">
    <source>
        <dbReference type="Google" id="ProtNLM"/>
    </source>
</evidence>
<comment type="caution">
    <text evidence="1">The sequence shown here is derived from an EMBL/GenBank/DDBJ whole genome shotgun (WGS) entry which is preliminary data.</text>
</comment>
<proteinExistence type="predicted"/>
<dbReference type="EMBL" id="JBHSGL010000004">
    <property type="protein sequence ID" value="MFC4711809.1"/>
    <property type="molecule type" value="Genomic_DNA"/>
</dbReference>
<evidence type="ECO:0000313" key="2">
    <source>
        <dbReference type="Proteomes" id="UP001595932"/>
    </source>
</evidence>
<protein>
    <recommendedName>
        <fullName evidence="3">STAS domain-containing protein</fullName>
    </recommendedName>
</protein>
<organism evidence="1 2">
    <name type="scientific">Planococcus dechangensis</name>
    <dbReference type="NCBI Taxonomy" id="1176255"/>
    <lineage>
        <taxon>Bacteria</taxon>
        <taxon>Bacillati</taxon>
        <taxon>Bacillota</taxon>
        <taxon>Bacilli</taxon>
        <taxon>Bacillales</taxon>
        <taxon>Caryophanaceae</taxon>
        <taxon>Planococcus</taxon>
    </lineage>
</organism>
<sequence length="88" mass="10307">MEEAKQEVALEDWYSLTFTALDINKFLVGTDAEKFHMLFESIKEGLRLIVDFDHLEKEKIEEVMNEVAQKGLDMELVYVSKILVKQVR</sequence>
<name>A0ABV9M8S3_9BACL</name>
<evidence type="ECO:0000313" key="1">
    <source>
        <dbReference type="EMBL" id="MFC4711809.1"/>
    </source>
</evidence>
<dbReference type="Proteomes" id="UP001595932">
    <property type="component" value="Unassembled WGS sequence"/>
</dbReference>
<keyword evidence="2" id="KW-1185">Reference proteome</keyword>
<accession>A0ABV9M8S3</accession>
<gene>
    <name evidence="1" type="ORF">ACFO5U_03035</name>
</gene>
<dbReference type="RefSeq" id="WP_377276601.1">
    <property type="nucleotide sequence ID" value="NZ_JBHSGL010000004.1"/>
</dbReference>